<accession>A0A0W1AK16</accession>
<evidence type="ECO:0000256" key="1">
    <source>
        <dbReference type="SAM" id="SignalP"/>
    </source>
</evidence>
<dbReference type="RefSeq" id="WP_058492396.1">
    <property type="nucleotide sequence ID" value="NZ_LNZC01000004.1"/>
</dbReference>
<sequence length="355" mass="40005">MKLRTILLGFLFVQSAFASPHFVASQPLFQGIYDINGTELCATAKQTLAYLHQGSGYDPHVIHDGKVVTIPLNRVKATLTFICANQDKLNNPNFVKRHFDFMRWYPDKRQASLLATNKPLLKNLPADRLLMTKYYVHLAHASSVKTSRMPYALHGLPADERGLTLEDADKKPGLIRLNYGKQAILAGALNDKPVPVLAYVSREDLEAALLQGTVVVDFDGKEKKIFNVHRTNNIAYDRTKSPYQQERYWYFKQVDGIKGYGKDADHKITINPQVTFAADLHQFGLGRVLMIQYRDHKGKLIAKAGIMADTGGAFADNLYQVDYLAGSYSGRDAFNRGTRHLPDYVDAYIMVLKKH</sequence>
<proteinExistence type="predicted"/>
<dbReference type="PATRIC" id="fig|45076.6.peg.625"/>
<gene>
    <name evidence="2" type="ORF">Lwor_0566</name>
</gene>
<evidence type="ECO:0008006" key="4">
    <source>
        <dbReference type="Google" id="ProtNLM"/>
    </source>
</evidence>
<keyword evidence="3" id="KW-1185">Reference proteome</keyword>
<name>A0A0W1AK16_9GAMM</name>
<dbReference type="SUPFAM" id="SSF50685">
    <property type="entry name" value="Barwin-like endoglucanases"/>
    <property type="match status" value="1"/>
</dbReference>
<dbReference type="Proteomes" id="UP000054662">
    <property type="component" value="Unassembled WGS sequence"/>
</dbReference>
<organism evidence="2 3">
    <name type="scientific">Legionella worsleiensis</name>
    <dbReference type="NCBI Taxonomy" id="45076"/>
    <lineage>
        <taxon>Bacteria</taxon>
        <taxon>Pseudomonadati</taxon>
        <taxon>Pseudomonadota</taxon>
        <taxon>Gammaproteobacteria</taxon>
        <taxon>Legionellales</taxon>
        <taxon>Legionellaceae</taxon>
        <taxon>Legionella</taxon>
    </lineage>
</organism>
<comment type="caution">
    <text evidence="2">The sequence shown here is derived from an EMBL/GenBank/DDBJ whole genome shotgun (WGS) entry which is preliminary data.</text>
</comment>
<dbReference type="EMBL" id="LNZC01000004">
    <property type="protein sequence ID" value="KTD81528.1"/>
    <property type="molecule type" value="Genomic_DNA"/>
</dbReference>
<dbReference type="STRING" id="45076.Lwor_0566"/>
<protein>
    <recommendedName>
        <fullName evidence="4">Lytic transglycosylase MltA domain-containing protein</fullName>
    </recommendedName>
</protein>
<evidence type="ECO:0000313" key="2">
    <source>
        <dbReference type="EMBL" id="KTD81528.1"/>
    </source>
</evidence>
<dbReference type="AlphaFoldDB" id="A0A0W1AK16"/>
<dbReference type="OrthoDB" id="6221043at2"/>
<dbReference type="InterPro" id="IPR036908">
    <property type="entry name" value="RlpA-like_sf"/>
</dbReference>
<evidence type="ECO:0000313" key="3">
    <source>
        <dbReference type="Proteomes" id="UP000054662"/>
    </source>
</evidence>
<keyword evidence="1" id="KW-0732">Signal</keyword>
<reference evidence="2 3" key="1">
    <citation type="submission" date="2015-11" db="EMBL/GenBank/DDBJ databases">
        <title>Genomic analysis of 38 Legionella species identifies large and diverse effector repertoires.</title>
        <authorList>
            <person name="Burstein D."/>
            <person name="Amaro F."/>
            <person name="Zusman T."/>
            <person name="Lifshitz Z."/>
            <person name="Cohen O."/>
            <person name="Gilbert J.A."/>
            <person name="Pupko T."/>
            <person name="Shuman H.A."/>
            <person name="Segal G."/>
        </authorList>
    </citation>
    <scope>NUCLEOTIDE SEQUENCE [LARGE SCALE GENOMIC DNA]</scope>
    <source>
        <strain evidence="2 3">ATCC 49508</strain>
    </source>
</reference>
<feature type="chain" id="PRO_5006919893" description="Lytic transglycosylase MltA domain-containing protein" evidence="1">
    <location>
        <begin position="19"/>
        <end position="355"/>
    </location>
</feature>
<feature type="signal peptide" evidence="1">
    <location>
        <begin position="1"/>
        <end position="18"/>
    </location>
</feature>